<dbReference type="OrthoDB" id="5273213at2759"/>
<organism evidence="6 7">
    <name type="scientific">Trematosphaeria pertusa</name>
    <dbReference type="NCBI Taxonomy" id="390896"/>
    <lineage>
        <taxon>Eukaryota</taxon>
        <taxon>Fungi</taxon>
        <taxon>Dikarya</taxon>
        <taxon>Ascomycota</taxon>
        <taxon>Pezizomycotina</taxon>
        <taxon>Dothideomycetes</taxon>
        <taxon>Pleosporomycetidae</taxon>
        <taxon>Pleosporales</taxon>
        <taxon>Massarineae</taxon>
        <taxon>Trematosphaeriaceae</taxon>
        <taxon>Trematosphaeria</taxon>
    </lineage>
</organism>
<dbReference type="GeneID" id="54589906"/>
<dbReference type="Gene3D" id="3.80.10.10">
    <property type="entry name" value="Ribonuclease Inhibitor"/>
    <property type="match status" value="2"/>
</dbReference>
<gene>
    <name evidence="6" type="ORF">BU26DRAFT_9921</name>
</gene>
<evidence type="ECO:0000256" key="4">
    <source>
        <dbReference type="ARBA" id="ARBA00023242"/>
    </source>
</evidence>
<dbReference type="Gene3D" id="2.30.30.190">
    <property type="entry name" value="CAP Gly-rich-like domain"/>
    <property type="match status" value="1"/>
</dbReference>
<evidence type="ECO:0000259" key="5">
    <source>
        <dbReference type="PROSITE" id="PS50245"/>
    </source>
</evidence>
<keyword evidence="2" id="KW-0433">Leucine-rich repeat</keyword>
<name>A0A6A6IZ76_9PLEO</name>
<comment type="subcellular location">
    <subcellularLocation>
        <location evidence="1">Nucleus</location>
    </subcellularLocation>
</comment>
<dbReference type="EMBL" id="ML987189">
    <property type="protein sequence ID" value="KAF2255855.1"/>
    <property type="molecule type" value="Genomic_DNA"/>
</dbReference>
<dbReference type="Pfam" id="PF01302">
    <property type="entry name" value="CAP_GLY"/>
    <property type="match status" value="1"/>
</dbReference>
<sequence>MDAEFYIGKRLSYDGQLCTVRYRGEVKGTKGEWLGVEWDDPTRGKHSGENGGIRYFDCLSRYPTAGSFIRPTRKPDIPRSFVEALKAKYASDDVEDPDVHIVFITQEGDSSNKKKDPLARLNQPIRISGKEVEEVGFDKIRKQLAELSELRIVILDGLRMARPLARLKEGHDAWDEGLTDVKDACPKAIELDLSRNLFEEWREIASICEQLEKLKSLRADGNRFRDTTLTNAEKARCQKAFANIKSLKLESTLLTWEELARITHLFPTLTSLVASSNLYTTLSPEDIPLSIITDLSLEDNLIFALSSLSPLCNLPHLQRLILKSNKISSTTASGLTPPIFSLTVTEVDLSYNEITTWPFIDALETIFPGLTSLRVSHNPLYQNLQTPDGRALTAEDGYMLTLARLANLKTLNYSPITPKERLNAESYYLSLIAKEVSFASENLEAQILASHPRYAYLCEEYGEPVFHHHANQINPNSLAARLIRIKFYSAGGKHFETEIPVSFTAYTLLGMVSKHFDIKPMKCRLIWETGDWMHAPRAEDIDEEDWDSESDVEEEKPALNSIMREVEIIPGTRSVGTWIEGMEATVRIEER</sequence>
<dbReference type="InterPro" id="IPR000938">
    <property type="entry name" value="CAP-Gly_domain"/>
</dbReference>
<keyword evidence="3" id="KW-0677">Repeat</keyword>
<dbReference type="PANTHER" id="PTHR45973">
    <property type="entry name" value="PROTEIN PHOSPHATASE 1 REGULATORY SUBUNIT SDS22-RELATED"/>
    <property type="match status" value="1"/>
</dbReference>
<evidence type="ECO:0000313" key="6">
    <source>
        <dbReference type="EMBL" id="KAF2255855.1"/>
    </source>
</evidence>
<evidence type="ECO:0000256" key="3">
    <source>
        <dbReference type="ARBA" id="ARBA00022737"/>
    </source>
</evidence>
<proteinExistence type="predicted"/>
<reference evidence="6" key="1">
    <citation type="journal article" date="2020" name="Stud. Mycol.">
        <title>101 Dothideomycetes genomes: a test case for predicting lifestyles and emergence of pathogens.</title>
        <authorList>
            <person name="Haridas S."/>
            <person name="Albert R."/>
            <person name="Binder M."/>
            <person name="Bloem J."/>
            <person name="Labutti K."/>
            <person name="Salamov A."/>
            <person name="Andreopoulos B."/>
            <person name="Baker S."/>
            <person name="Barry K."/>
            <person name="Bills G."/>
            <person name="Bluhm B."/>
            <person name="Cannon C."/>
            <person name="Castanera R."/>
            <person name="Culley D."/>
            <person name="Daum C."/>
            <person name="Ezra D."/>
            <person name="Gonzalez J."/>
            <person name="Henrissat B."/>
            <person name="Kuo A."/>
            <person name="Liang C."/>
            <person name="Lipzen A."/>
            <person name="Lutzoni F."/>
            <person name="Magnuson J."/>
            <person name="Mondo S."/>
            <person name="Nolan M."/>
            <person name="Ohm R."/>
            <person name="Pangilinan J."/>
            <person name="Park H.-J."/>
            <person name="Ramirez L."/>
            <person name="Alfaro M."/>
            <person name="Sun H."/>
            <person name="Tritt A."/>
            <person name="Yoshinaga Y."/>
            <person name="Zwiers L.-H."/>
            <person name="Turgeon B."/>
            <person name="Goodwin S."/>
            <person name="Spatafora J."/>
            <person name="Crous P."/>
            <person name="Grigoriev I."/>
        </authorList>
    </citation>
    <scope>NUCLEOTIDE SEQUENCE</scope>
    <source>
        <strain evidence="6">CBS 122368</strain>
    </source>
</reference>
<dbReference type="InterPro" id="IPR032675">
    <property type="entry name" value="LRR_dom_sf"/>
</dbReference>
<keyword evidence="4" id="KW-0539">Nucleus</keyword>
<dbReference type="SMART" id="SM01052">
    <property type="entry name" value="CAP_GLY"/>
    <property type="match status" value="1"/>
</dbReference>
<keyword evidence="7" id="KW-1185">Reference proteome</keyword>
<dbReference type="InterPro" id="IPR050576">
    <property type="entry name" value="Cilia_flagella_integrity"/>
</dbReference>
<dbReference type="PROSITE" id="PS50245">
    <property type="entry name" value="CAP_GLY_2"/>
    <property type="match status" value="1"/>
</dbReference>
<evidence type="ECO:0000313" key="7">
    <source>
        <dbReference type="Proteomes" id="UP000800094"/>
    </source>
</evidence>
<dbReference type="Proteomes" id="UP000800094">
    <property type="component" value="Unassembled WGS sequence"/>
</dbReference>
<dbReference type="SUPFAM" id="SSF52058">
    <property type="entry name" value="L domain-like"/>
    <property type="match status" value="1"/>
</dbReference>
<dbReference type="GO" id="GO:0005634">
    <property type="term" value="C:nucleus"/>
    <property type="evidence" value="ECO:0007669"/>
    <property type="project" value="UniProtKB-SubCell"/>
</dbReference>
<dbReference type="InterPro" id="IPR036859">
    <property type="entry name" value="CAP-Gly_dom_sf"/>
</dbReference>
<dbReference type="PANTHER" id="PTHR45973:SF23">
    <property type="entry name" value="PROTEIN PHOSPHATASE 1 REGULATORY SUBUNIT 7"/>
    <property type="match status" value="1"/>
</dbReference>
<dbReference type="AlphaFoldDB" id="A0A6A6IZ76"/>
<accession>A0A6A6IZ76</accession>
<evidence type="ECO:0000256" key="1">
    <source>
        <dbReference type="ARBA" id="ARBA00004123"/>
    </source>
</evidence>
<protein>
    <submittedName>
        <fullName evidence="6">Tubulin-specific chaperone E</fullName>
    </submittedName>
</protein>
<dbReference type="RefSeq" id="XP_033690859.1">
    <property type="nucleotide sequence ID" value="XM_033836576.1"/>
</dbReference>
<feature type="domain" description="CAP-Gly" evidence="5">
    <location>
        <begin position="24"/>
        <end position="70"/>
    </location>
</feature>
<evidence type="ECO:0000256" key="2">
    <source>
        <dbReference type="ARBA" id="ARBA00022614"/>
    </source>
</evidence>
<dbReference type="SUPFAM" id="SSF74924">
    <property type="entry name" value="Cap-Gly domain"/>
    <property type="match status" value="1"/>
</dbReference>